<dbReference type="Gene3D" id="1.10.287.1390">
    <property type="match status" value="2"/>
</dbReference>
<proteinExistence type="inferred from homology"/>
<dbReference type="SUPFAM" id="SSF56672">
    <property type="entry name" value="DNA/RNA polymerases"/>
    <property type="match status" value="1"/>
</dbReference>
<dbReference type="InterPro" id="IPR012337">
    <property type="entry name" value="RNaseH-like_sf"/>
</dbReference>
<dbReference type="InterPro" id="IPR006172">
    <property type="entry name" value="DNA-dir_DNA_pol_B"/>
</dbReference>
<keyword evidence="2 8" id="KW-0808">Transferase</keyword>
<dbReference type="GO" id="GO:0003677">
    <property type="term" value="F:DNA binding"/>
    <property type="evidence" value="ECO:0007669"/>
    <property type="project" value="UniProtKB-KW"/>
</dbReference>
<keyword evidence="3 8" id="KW-0548">Nucleotidyltransferase</keyword>
<reference evidence="12 13" key="1">
    <citation type="journal article" date="2018" name="Syst. Appl. Microbiol.">
        <title>A new symbiotic nanoarchaeote (Candidatus Nanoclepta minutus) and its host (Zestosphaera tikiterensis gen. nov., sp. nov.) from a New Zealand hot spring.</title>
        <authorList>
            <person name="St John E."/>
            <person name="Liu Y."/>
            <person name="Podar M."/>
            <person name="Stott M.B."/>
            <person name="Meneghin J."/>
            <person name="Chen Z."/>
            <person name="Lagutin K."/>
            <person name="Mitchell K."/>
            <person name="Reysenbach A.L."/>
        </authorList>
    </citation>
    <scope>NUCLEOTIDE SEQUENCE [LARGE SCALE GENOMIC DNA]</scope>
    <source>
        <strain evidence="12">NZ3</strain>
    </source>
</reference>
<evidence type="ECO:0000256" key="5">
    <source>
        <dbReference type="ARBA" id="ARBA00022932"/>
    </source>
</evidence>
<evidence type="ECO:0000256" key="2">
    <source>
        <dbReference type="ARBA" id="ARBA00022679"/>
    </source>
</evidence>
<dbReference type="Pfam" id="PF03104">
    <property type="entry name" value="DNA_pol_B_exo1"/>
    <property type="match status" value="1"/>
</dbReference>
<evidence type="ECO:0000256" key="7">
    <source>
        <dbReference type="ARBA" id="ARBA00049244"/>
    </source>
</evidence>
<evidence type="ECO:0000256" key="6">
    <source>
        <dbReference type="ARBA" id="ARBA00023125"/>
    </source>
</evidence>
<dbReference type="Gene3D" id="3.30.342.10">
    <property type="entry name" value="DNA Polymerase, chain B, domain 1"/>
    <property type="match status" value="1"/>
</dbReference>
<dbReference type="SMART" id="SM00486">
    <property type="entry name" value="POLBc"/>
    <property type="match status" value="1"/>
</dbReference>
<name>A0A2R7Y4F5_9CREN</name>
<dbReference type="InterPro" id="IPR017964">
    <property type="entry name" value="DNA-dir_DNA_pol_B_CS"/>
</dbReference>
<dbReference type="Gene3D" id="1.10.287.690">
    <property type="entry name" value="Helix hairpin bin"/>
    <property type="match status" value="1"/>
</dbReference>
<keyword evidence="5 8" id="KW-0239">DNA-directed DNA polymerase</keyword>
<dbReference type="InterPro" id="IPR043502">
    <property type="entry name" value="DNA/RNA_pol_sf"/>
</dbReference>
<dbReference type="NCBIfam" id="NF004417">
    <property type="entry name" value="PRK05761.1-3"/>
    <property type="match status" value="1"/>
</dbReference>
<feature type="domain" description="DNA-directed DNA polymerase family B exonuclease" evidence="11">
    <location>
        <begin position="195"/>
        <end position="406"/>
    </location>
</feature>
<comment type="catalytic activity">
    <reaction evidence="7 8">
        <text>DNA(n) + a 2'-deoxyribonucleoside 5'-triphosphate = DNA(n+1) + diphosphate</text>
        <dbReference type="Rhea" id="RHEA:22508"/>
        <dbReference type="Rhea" id="RHEA-COMP:17339"/>
        <dbReference type="Rhea" id="RHEA-COMP:17340"/>
        <dbReference type="ChEBI" id="CHEBI:33019"/>
        <dbReference type="ChEBI" id="CHEBI:61560"/>
        <dbReference type="ChEBI" id="CHEBI:173112"/>
        <dbReference type="EC" id="2.7.7.7"/>
    </reaction>
</comment>
<evidence type="ECO:0000259" key="11">
    <source>
        <dbReference type="Pfam" id="PF03104"/>
    </source>
</evidence>
<evidence type="ECO:0000256" key="9">
    <source>
        <dbReference type="SAM" id="Coils"/>
    </source>
</evidence>
<dbReference type="InterPro" id="IPR006133">
    <property type="entry name" value="DNA-dir_DNA_pol_B_exonuc"/>
</dbReference>
<dbReference type="SUPFAM" id="SSF53098">
    <property type="entry name" value="Ribonuclease H-like"/>
    <property type="match status" value="1"/>
</dbReference>
<evidence type="ECO:0000313" key="12">
    <source>
        <dbReference type="EMBL" id="PUA32247.1"/>
    </source>
</evidence>
<dbReference type="AlphaFoldDB" id="A0A2R7Y4F5"/>
<dbReference type="GO" id="GO:0000166">
    <property type="term" value="F:nucleotide binding"/>
    <property type="evidence" value="ECO:0007669"/>
    <property type="project" value="InterPro"/>
</dbReference>
<feature type="coiled-coil region" evidence="9">
    <location>
        <begin position="781"/>
        <end position="812"/>
    </location>
</feature>
<keyword evidence="4 8" id="KW-0235">DNA replication</keyword>
<dbReference type="InterPro" id="IPR036397">
    <property type="entry name" value="RNaseH_sf"/>
</dbReference>
<dbReference type="Pfam" id="PF00136">
    <property type="entry name" value="DNA_pol_B"/>
    <property type="match status" value="1"/>
</dbReference>
<dbReference type="Gene3D" id="3.30.420.10">
    <property type="entry name" value="Ribonuclease H-like superfamily/Ribonuclease H"/>
    <property type="match status" value="1"/>
</dbReference>
<dbReference type="PRINTS" id="PR00106">
    <property type="entry name" value="DNAPOLB"/>
</dbReference>
<dbReference type="EC" id="2.7.7.7" evidence="8"/>
<keyword evidence="9" id="KW-0175">Coiled coil</keyword>
<accession>A0A2R7Y4F5</accession>
<dbReference type="EMBL" id="NBVN01000004">
    <property type="protein sequence ID" value="PUA32247.1"/>
    <property type="molecule type" value="Genomic_DNA"/>
</dbReference>
<keyword evidence="6 8" id="KW-0238">DNA-binding</keyword>
<comment type="caution">
    <text evidence="12">The sequence shown here is derived from an EMBL/GenBank/DDBJ whole genome shotgun (WGS) entry which is preliminary data.</text>
</comment>
<sequence>MVFHLSLCGVVVIKVLLLLSFYGSGLMPFKNVKHRKLTDYVVNNNASASSNKVTQSSNVVVVHGKVFKYVVKSSDVNRYSLTSSKFEIVTSVPPAYLLGSYYDGSARKAFLKFYDDKEDKVYVWFDQTGHMPYFLTDVPLNKLLEKSKLVKDPSFERLEQVKKYDLLRGREVALTKVVVKDPLAVPKLRSLTGSAWEAKIKYHDNYVFDNKLVPGMRYRVNGKGFYEVRDEIPENVIKLYKDAVGQDKELLEFALRLAPLFEEKPPKMRRLAVDIEVYTPVRSRVPDPDKASYPIISVSLVSSDGLKKVLVLARDSLKLGSPDITTWKDVEVEIFDNERDLLLEVFRVINSYPLILTFNGDSFDLPYLHNRALELGIKPEEIPIKNVRDFVSVNHGFHIDLYRFFSIEAIQNYAFSQAYKEKTLDAIAQALLGESKVVIEESVSDLTLAKLVEYNLKDAELTLKLTMFNNELVWKLIVLIMRLAKMSLEDVTRRKVSAWVKNLMYWEHRFRGYLIPNKEELEQLKGGVKTSAKIDGKSFAGAIVIDPIPGVYFRALVLDFASLYPSIIKVWNLSYETVDPPQGWCSEKDLVDVKDEKGVTLHKVCTSKKGITSTIVGLLRDFRVRVYKKLAKQSQDEELKSWYDVVQKAMKVYINASYGVFGHTSFPFYTPSLAESVTALGRYVITTTINKAKSLGLRVLYGDTDSLFLWDPDEKKLNELIEWVETELNLEIEQDKVYKYVAFALKKNYLGVLEDGKIDIKGLVGKKKNVPKLIQESFARVVDLVKNIEENAESLERVKEEIRKEVKNLYQRLKNKDFTLDEVAFKTTLTKDLNSYNKTTPIHVKAALQLTKNGVSIGRGETILYIKTRTKDKVKPVQLAKVDDIDVVEYLEAAKSVFQQLLTPFNIPWEEIAGTTGLTQFKLGNHAT</sequence>
<dbReference type="FunFam" id="1.10.287.690:FF:000011">
    <property type="entry name" value="DNA polymerase"/>
    <property type="match status" value="1"/>
</dbReference>
<dbReference type="PANTHER" id="PTHR10322:SF20">
    <property type="entry name" value="DNA POLYMERASE 1"/>
    <property type="match status" value="1"/>
</dbReference>
<protein>
    <recommendedName>
        <fullName evidence="8">DNA polymerase</fullName>
        <ecNumber evidence="8">2.7.7.7</ecNumber>
    </recommendedName>
</protein>
<evidence type="ECO:0000256" key="8">
    <source>
        <dbReference type="RuleBase" id="RU000442"/>
    </source>
</evidence>
<comment type="similarity">
    <text evidence="1 8">Belongs to the DNA polymerase type-B family.</text>
</comment>
<dbReference type="InterPro" id="IPR050240">
    <property type="entry name" value="DNA_pol_type-B"/>
</dbReference>
<dbReference type="Gene3D" id="3.90.1600.10">
    <property type="entry name" value="Palm domain of DNA polymerase"/>
    <property type="match status" value="1"/>
</dbReference>
<feature type="domain" description="DNA-directed DNA polymerase family B multifunctional" evidence="10">
    <location>
        <begin position="499"/>
        <end position="881"/>
    </location>
</feature>
<dbReference type="CDD" id="cd05783">
    <property type="entry name" value="DNA_polB_B1_exo"/>
    <property type="match status" value="1"/>
</dbReference>
<evidence type="ECO:0000259" key="10">
    <source>
        <dbReference type="Pfam" id="PF00136"/>
    </source>
</evidence>
<dbReference type="InterPro" id="IPR006134">
    <property type="entry name" value="DNA-dir_DNA_pol_B_multi_dom"/>
</dbReference>
<dbReference type="GO" id="GO:0003887">
    <property type="term" value="F:DNA-directed DNA polymerase activity"/>
    <property type="evidence" value="ECO:0007669"/>
    <property type="project" value="UniProtKB-KW"/>
</dbReference>
<organism evidence="12 13">
    <name type="scientific">Zestosphaera tikiterensis</name>
    <dbReference type="NCBI Taxonomy" id="1973259"/>
    <lineage>
        <taxon>Archaea</taxon>
        <taxon>Thermoproteota</taxon>
        <taxon>Thermoprotei</taxon>
        <taxon>Desulfurococcales</taxon>
        <taxon>Desulfurococcaceae</taxon>
        <taxon>Zestosphaera</taxon>
    </lineage>
</organism>
<evidence type="ECO:0000256" key="1">
    <source>
        <dbReference type="ARBA" id="ARBA00005755"/>
    </source>
</evidence>
<dbReference type="InterPro" id="IPR023211">
    <property type="entry name" value="DNA_pol_palm_dom_sf"/>
</dbReference>
<evidence type="ECO:0000313" key="13">
    <source>
        <dbReference type="Proteomes" id="UP000244093"/>
    </source>
</evidence>
<dbReference type="PROSITE" id="PS00116">
    <property type="entry name" value="DNA_POLYMERASE_B"/>
    <property type="match status" value="1"/>
</dbReference>
<dbReference type="PANTHER" id="PTHR10322">
    <property type="entry name" value="DNA POLYMERASE CATALYTIC SUBUNIT"/>
    <property type="match status" value="1"/>
</dbReference>
<dbReference type="Proteomes" id="UP000244093">
    <property type="component" value="Unassembled WGS sequence"/>
</dbReference>
<evidence type="ECO:0000256" key="4">
    <source>
        <dbReference type="ARBA" id="ARBA00022705"/>
    </source>
</evidence>
<evidence type="ECO:0000256" key="3">
    <source>
        <dbReference type="ARBA" id="ARBA00022695"/>
    </source>
</evidence>
<gene>
    <name evidence="12" type="ORF">B7O98_06155</name>
</gene>
<dbReference type="GO" id="GO:0006261">
    <property type="term" value="P:DNA-templated DNA replication"/>
    <property type="evidence" value="ECO:0007669"/>
    <property type="project" value="TreeGrafter"/>
</dbReference>